<dbReference type="OrthoDB" id="338827at2"/>
<protein>
    <submittedName>
        <fullName evidence="3">Cytochrome c lipoprotein</fullName>
    </submittedName>
</protein>
<evidence type="ECO:0000313" key="4">
    <source>
        <dbReference type="Proteomes" id="UP000008186"/>
    </source>
</evidence>
<dbReference type="eggNOG" id="COG5434">
    <property type="taxonomic scope" value="Bacteria"/>
</dbReference>
<dbReference type="Proteomes" id="UP000008186">
    <property type="component" value="Chromosome"/>
</dbReference>
<feature type="compositionally biased region" description="Low complexity" evidence="1">
    <location>
        <begin position="23"/>
        <end position="32"/>
    </location>
</feature>
<proteinExistence type="predicted"/>
<evidence type="ECO:0000313" key="3">
    <source>
        <dbReference type="EMBL" id="AAN55945.1"/>
    </source>
</evidence>
<dbReference type="KEGG" id="son:SO_2931"/>
<dbReference type="NCBIfam" id="TIGR03806">
    <property type="entry name" value="chp_HNE_0200"/>
    <property type="match status" value="1"/>
</dbReference>
<feature type="region of interest" description="Disordered" evidence="1">
    <location>
        <begin position="23"/>
        <end position="44"/>
    </location>
</feature>
<keyword evidence="3" id="KW-0449">Lipoprotein</keyword>
<keyword evidence="4" id="KW-1185">Reference proteome</keyword>
<dbReference type="PaxDb" id="211586-SO_2931"/>
<name>Q8ED39_SHEON</name>
<feature type="signal peptide" evidence="2">
    <location>
        <begin position="1"/>
        <end position="19"/>
    </location>
</feature>
<dbReference type="RefSeq" id="WP_011072835.1">
    <property type="nucleotide sequence ID" value="NC_004347.2"/>
</dbReference>
<gene>
    <name evidence="3" type="ordered locus">SO_2931</name>
</gene>
<evidence type="ECO:0000256" key="1">
    <source>
        <dbReference type="SAM" id="MobiDB-lite"/>
    </source>
</evidence>
<accession>Q8ED39</accession>
<evidence type="ECO:0000256" key="2">
    <source>
        <dbReference type="SAM" id="SignalP"/>
    </source>
</evidence>
<dbReference type="AlphaFoldDB" id="Q8ED39"/>
<dbReference type="STRING" id="211586.SO_2931"/>
<dbReference type="BioCyc" id="SONE211586:G1GMP-2704-MONOMER"/>
<dbReference type="HOGENOM" id="CLU_035802_0_0_6"/>
<reference evidence="3 4" key="1">
    <citation type="journal article" date="2002" name="Nat. Biotechnol.">
        <title>Genome sequence of the dissimilatory metal ion-reducing bacterium Shewanella oneidensis.</title>
        <authorList>
            <person name="Heidelberg J.F."/>
            <person name="Paulsen I.T."/>
            <person name="Nelson K.E."/>
            <person name="Gaidos E.J."/>
            <person name="Nelson W.C."/>
            <person name="Read T.D."/>
            <person name="Eisen J.A."/>
            <person name="Seshadri R."/>
            <person name="Ward N."/>
            <person name="Methe B."/>
            <person name="Clayton R.A."/>
            <person name="Meyer T."/>
            <person name="Tsapin A."/>
            <person name="Scott J."/>
            <person name="Beanan M."/>
            <person name="Brinkac L."/>
            <person name="Daugherty S."/>
            <person name="DeBoy R.T."/>
            <person name="Dodson R.J."/>
            <person name="Durkin A.S."/>
            <person name="Haft D.H."/>
            <person name="Kolonay J.F."/>
            <person name="Madupu R."/>
            <person name="Peterson J.D."/>
            <person name="Umayam L.A."/>
            <person name="White O."/>
            <person name="Wolf A.M."/>
            <person name="Vamathevan J."/>
            <person name="Weidman J."/>
            <person name="Impraim M."/>
            <person name="Lee K."/>
            <person name="Berry K."/>
            <person name="Lee C."/>
            <person name="Mueller J."/>
            <person name="Khouri H."/>
            <person name="Gill J."/>
            <person name="Utterback T.R."/>
            <person name="McDonald L.A."/>
            <person name="Feldblyum T.V."/>
            <person name="Smith H.O."/>
            <person name="Venter J.C."/>
            <person name="Nealson K.H."/>
            <person name="Fraser C.M."/>
        </authorList>
    </citation>
    <scope>NUCLEOTIDE SEQUENCE [LARGE SCALE GENOMIC DNA]</scope>
    <source>
        <strain evidence="4">ATCC 700550 / JCM 31522 / CIP 106686 / LMG 19005 / NCIMB 14063 / MR-1</strain>
    </source>
</reference>
<feature type="compositionally biased region" description="Pro residues" evidence="1">
    <location>
        <begin position="33"/>
        <end position="42"/>
    </location>
</feature>
<dbReference type="PROSITE" id="PS51257">
    <property type="entry name" value="PROKAR_LIPOPROTEIN"/>
    <property type="match status" value="1"/>
</dbReference>
<dbReference type="InterPro" id="IPR022269">
    <property type="entry name" value="SO_2930-like_C"/>
</dbReference>
<reference evidence="3 4" key="2">
    <citation type="journal article" date="2005" name="Proteomics">
        <title>Global detection and characterization of hypothetical proteins in Shewanella oneidensis MR-1 using LC-MS based proteomics.</title>
        <authorList>
            <person name="Elias D.A."/>
            <person name="Monroe M.E."/>
            <person name="Marshall M.J."/>
            <person name="Romine M.F."/>
            <person name="Belieav A.S."/>
            <person name="Fredrickson J.K."/>
            <person name="Anderson G.A."/>
            <person name="Smith R.D."/>
            <person name="Lipton M.S."/>
        </authorList>
    </citation>
    <scope>NUCLEOTIDE SEQUENCE [LARGE SCALE GENOMIC DNA]</scope>
    <source>
        <strain evidence="4">ATCC 700550 / JCM 31522 / CIP 106686 / LMG 19005 / NCIMB 14063 / MR-1</strain>
    </source>
</reference>
<sequence length="390" mass="42872">MKNRQTLSFILLLTTLLTACGGSDSQSSDSNQTPPPTDPTPPASLCVNTSGQVNWQALMAEDCPQLSQYGLFVDPANPTSQPQTPGFSYQLATQLFSNYANKYRFIYLPAGTSMQFQAQETFEFPIGAVLVKTFALPQDTAITGPTNETLIETRLLIKRAQGWTSLVYQWQQGQAKLITAGATVSHSLINQGQSQRFDYNIPSRAECKVCHQINQDNTSQIIPIGLKAHLLNSEIDYQGQTVNQLSLWAEQGKLSQLPDVKLVAKTYAIDNSQADLTARAKGYLDVNCAHCHSAKGFASISGLQLGFYIDHTSYQYGICKQPPGWDGGPKGLDYDIVPGNAEHSILLYRQTLSEPKDRMPPIGRNLEHQEGVELIRQWIDSLAPSLGTCV</sequence>
<organism evidence="3 4">
    <name type="scientific">Shewanella oneidensis (strain ATCC 700550 / JCM 31522 / CIP 106686 / LMG 19005 / NCIMB 14063 / MR-1)</name>
    <dbReference type="NCBI Taxonomy" id="211586"/>
    <lineage>
        <taxon>Bacteria</taxon>
        <taxon>Pseudomonadati</taxon>
        <taxon>Pseudomonadota</taxon>
        <taxon>Gammaproteobacteria</taxon>
        <taxon>Alteromonadales</taxon>
        <taxon>Shewanellaceae</taxon>
        <taxon>Shewanella</taxon>
    </lineage>
</organism>
<dbReference type="EMBL" id="AE014299">
    <property type="protein sequence ID" value="AAN55945.1"/>
    <property type="molecule type" value="Genomic_DNA"/>
</dbReference>
<dbReference type="PATRIC" id="fig|211586.12.peg.2828"/>
<reference evidence="3 4" key="4">
    <citation type="journal article" date="2011" name="BMC Genomics">
        <title>Genome-wide protein localization prediction strategies for gram negative bacteria.</title>
        <authorList>
            <person name="Romine M.F."/>
        </authorList>
    </citation>
    <scope>NUCLEOTIDE SEQUENCE [LARGE SCALE GENOMIC DNA]</scope>
    <source>
        <strain evidence="4">ATCC 700550 / JCM 31522 / CIP 106686 / LMG 19005 / NCIMB 14063 / MR-1</strain>
    </source>
</reference>
<reference evidence="3 4" key="3">
    <citation type="journal article" date="2008" name="Appl. Environ. Microbiol.">
        <title>Identification of mobile elements and pseudogenes in the Shewanella oneidensis MR-1 genome.</title>
        <authorList>
            <person name="Romine M.F."/>
            <person name="Carlson T.S."/>
            <person name="Norbeck A.D."/>
            <person name="McCue L.A."/>
            <person name="Lipton M.S."/>
        </authorList>
    </citation>
    <scope>NUCLEOTIDE SEQUENCE [LARGE SCALE GENOMIC DNA]</scope>
    <source>
        <strain evidence="4">ATCC 700550 / JCM 31522 / CIP 106686 / LMG 19005 / NCIMB 14063 / MR-1</strain>
    </source>
</reference>
<keyword evidence="2" id="KW-0732">Signal</keyword>
<feature type="chain" id="PRO_5004304945" evidence="2">
    <location>
        <begin position="20"/>
        <end position="390"/>
    </location>
</feature>